<dbReference type="Pfam" id="PF00080">
    <property type="entry name" value="Sod_Cu"/>
    <property type="match status" value="1"/>
</dbReference>
<feature type="domain" description="Superoxide dismutase copper/zinc binding" evidence="4">
    <location>
        <begin position="45"/>
        <end position="178"/>
    </location>
</feature>
<dbReference type="InterPro" id="IPR018152">
    <property type="entry name" value="SOD_Cu/Zn_BS"/>
</dbReference>
<comment type="caution">
    <text evidence="5">The sequence shown here is derived from an EMBL/GenBank/DDBJ whole genome shotgun (WGS) entry which is preliminary data.</text>
</comment>
<evidence type="ECO:0000313" key="5">
    <source>
        <dbReference type="EMBL" id="TDT43377.1"/>
    </source>
</evidence>
<keyword evidence="2" id="KW-0560">Oxidoreductase</keyword>
<comment type="cofactor">
    <cofactor evidence="2">
        <name>Cu cation</name>
        <dbReference type="ChEBI" id="CHEBI:23378"/>
    </cofactor>
    <text evidence="2">Binds 1 copper ion per subunit.</text>
</comment>
<dbReference type="RefSeq" id="WP_243864906.1">
    <property type="nucleotide sequence ID" value="NZ_SOAX01000002.1"/>
</dbReference>
<feature type="signal peptide" evidence="3">
    <location>
        <begin position="1"/>
        <end position="25"/>
    </location>
</feature>
<name>A0A4R7K0A9_9GAMM</name>
<keyword evidence="2" id="KW-0862">Zinc</keyword>
<comment type="catalytic activity">
    <reaction evidence="2">
        <text>2 superoxide + 2 H(+) = H2O2 + O2</text>
        <dbReference type="Rhea" id="RHEA:20696"/>
        <dbReference type="ChEBI" id="CHEBI:15378"/>
        <dbReference type="ChEBI" id="CHEBI:15379"/>
        <dbReference type="ChEBI" id="CHEBI:16240"/>
        <dbReference type="ChEBI" id="CHEBI:18421"/>
        <dbReference type="EC" id="1.15.1.1"/>
    </reaction>
</comment>
<keyword evidence="3" id="KW-0732">Signal</keyword>
<dbReference type="InterPro" id="IPR001424">
    <property type="entry name" value="SOD_Cu_Zn_dom"/>
</dbReference>
<proteinExistence type="inferred from homology"/>
<dbReference type="GO" id="GO:0004784">
    <property type="term" value="F:superoxide dismutase activity"/>
    <property type="evidence" value="ECO:0007669"/>
    <property type="project" value="UniProtKB-EC"/>
</dbReference>
<accession>A0A4R7K0A9</accession>
<comment type="similarity">
    <text evidence="1 2">Belongs to the Cu-Zn superoxide dismutase family.</text>
</comment>
<dbReference type="Proteomes" id="UP000295830">
    <property type="component" value="Unassembled WGS sequence"/>
</dbReference>
<organism evidence="5 6">
    <name type="scientific">Halospina denitrificans</name>
    <dbReference type="NCBI Taxonomy" id="332522"/>
    <lineage>
        <taxon>Bacteria</taxon>
        <taxon>Pseudomonadati</taxon>
        <taxon>Pseudomonadota</taxon>
        <taxon>Gammaproteobacteria</taxon>
        <taxon>Halospina</taxon>
    </lineage>
</organism>
<dbReference type="Gene3D" id="2.60.40.200">
    <property type="entry name" value="Superoxide dismutase, copper/zinc binding domain"/>
    <property type="match status" value="1"/>
</dbReference>
<evidence type="ECO:0000256" key="3">
    <source>
        <dbReference type="SAM" id="SignalP"/>
    </source>
</evidence>
<feature type="chain" id="PRO_5020732152" description="Superoxide dismutase [Cu-Zn]" evidence="3">
    <location>
        <begin position="26"/>
        <end position="181"/>
    </location>
</feature>
<dbReference type="CDD" id="cd00305">
    <property type="entry name" value="Cu-Zn_Superoxide_Dismutase"/>
    <property type="match status" value="1"/>
</dbReference>
<keyword evidence="6" id="KW-1185">Reference proteome</keyword>
<keyword evidence="2" id="KW-0479">Metal-binding</keyword>
<protein>
    <recommendedName>
        <fullName evidence="2">Superoxide dismutase [Cu-Zn]</fullName>
        <ecNumber evidence="2">1.15.1.1</ecNumber>
    </recommendedName>
</protein>
<dbReference type="SUPFAM" id="SSF49329">
    <property type="entry name" value="Cu,Zn superoxide dismutase-like"/>
    <property type="match status" value="1"/>
</dbReference>
<evidence type="ECO:0000256" key="2">
    <source>
        <dbReference type="RuleBase" id="RU000393"/>
    </source>
</evidence>
<comment type="function">
    <text evidence="2">Destroys radicals which are normally produced within the cells and which are toxic to biological systems.</text>
</comment>
<reference evidence="5 6" key="1">
    <citation type="submission" date="2019-03" db="EMBL/GenBank/DDBJ databases">
        <title>Genomic Encyclopedia of Type Strains, Phase IV (KMG-IV): sequencing the most valuable type-strain genomes for metagenomic binning, comparative biology and taxonomic classification.</title>
        <authorList>
            <person name="Goeker M."/>
        </authorList>
    </citation>
    <scope>NUCLEOTIDE SEQUENCE [LARGE SCALE GENOMIC DNA]</scope>
    <source>
        <strain evidence="5 6">DSM 15505</strain>
    </source>
</reference>
<gene>
    <name evidence="5" type="ORF">DES49_1191</name>
</gene>
<sequence>MHISGQLVISTLMAGMLAATGTAIADDHGDTASASFISTDGSEVGEATIREGNAGIVVDLEIQGLEPGWKAIHIHGNGTCSDNNSGFKASGGHLNPDDRKHGLLNDDGPDAGDFANFHVNSDGTAKVQLLNERASLEGNTGAKILNDHGAALVIHENPDDHKAQPIGGAGARVACGVIQKS</sequence>
<dbReference type="GO" id="GO:0005507">
    <property type="term" value="F:copper ion binding"/>
    <property type="evidence" value="ECO:0007669"/>
    <property type="project" value="InterPro"/>
</dbReference>
<dbReference type="InterPro" id="IPR036423">
    <property type="entry name" value="SOD-like_Cu/Zn_dom_sf"/>
</dbReference>
<dbReference type="InterPro" id="IPR024134">
    <property type="entry name" value="SOD_Cu/Zn_/chaperone"/>
</dbReference>
<comment type="cofactor">
    <cofactor evidence="2">
        <name>Zn(2+)</name>
        <dbReference type="ChEBI" id="CHEBI:29105"/>
    </cofactor>
    <text evidence="2">Binds 1 zinc ion per subunit.</text>
</comment>
<evidence type="ECO:0000313" key="6">
    <source>
        <dbReference type="Proteomes" id="UP000295830"/>
    </source>
</evidence>
<dbReference type="AlphaFoldDB" id="A0A4R7K0A9"/>
<evidence type="ECO:0000256" key="1">
    <source>
        <dbReference type="ARBA" id="ARBA00010457"/>
    </source>
</evidence>
<dbReference type="EC" id="1.15.1.1" evidence="2"/>
<dbReference type="PANTHER" id="PTHR10003">
    <property type="entry name" value="SUPEROXIDE DISMUTASE CU-ZN -RELATED"/>
    <property type="match status" value="1"/>
</dbReference>
<dbReference type="PROSITE" id="PS00332">
    <property type="entry name" value="SOD_CU_ZN_2"/>
    <property type="match status" value="1"/>
</dbReference>
<evidence type="ECO:0000259" key="4">
    <source>
        <dbReference type="Pfam" id="PF00080"/>
    </source>
</evidence>
<keyword evidence="2" id="KW-0186">Copper</keyword>
<dbReference type="EMBL" id="SOAX01000002">
    <property type="protein sequence ID" value="TDT43377.1"/>
    <property type="molecule type" value="Genomic_DNA"/>
</dbReference>